<dbReference type="PIRSF" id="PIRSF006483">
    <property type="entry name" value="Membrane_protein_YitT"/>
    <property type="match status" value="1"/>
</dbReference>
<sequence>MTELIQAKAQHKKLTKGRIISRVIIITIGALLMATGLEIFLIPNHVIDGGITGISIMLSHLTGLELGIFLFGLNLPFIYLGYKQIGKTFAFSSVYGIIALSVFATLFHPVPAFTDDILLATIFGGMALGVGVGLVIRNGGALDGTEILAIVINKRVPFSVGEIVMFVNIFILGAAGFVFSWDRAMYSILAYVIAAKAIDTVVDGIEGSKSAYIISDQITEIGDAINARLGRGVTYLQGEGAYTGDEKKVIFCIITRLEESKLVSLVEDIDPKSFIAIADIAEVRGGRFKKRSIH</sequence>
<dbReference type="Pfam" id="PF02588">
    <property type="entry name" value="YitT_membrane"/>
    <property type="match status" value="1"/>
</dbReference>
<dbReference type="Pfam" id="PF10035">
    <property type="entry name" value="DUF2179"/>
    <property type="match status" value="1"/>
</dbReference>
<dbReference type="EMBL" id="JAFBFI010000026">
    <property type="protein sequence ID" value="MBM7694521.1"/>
    <property type="molecule type" value="Genomic_DNA"/>
</dbReference>
<keyword evidence="2" id="KW-1003">Cell membrane</keyword>
<dbReference type="InterPro" id="IPR015867">
    <property type="entry name" value="N-reg_PII/ATP_PRibTrfase_C"/>
</dbReference>
<feature type="transmembrane region" description="Helical" evidence="6">
    <location>
        <begin position="89"/>
        <end position="111"/>
    </location>
</feature>
<evidence type="ECO:0000256" key="5">
    <source>
        <dbReference type="ARBA" id="ARBA00023136"/>
    </source>
</evidence>
<organism evidence="8 9">
    <name type="scientific">Peribacillus deserti</name>
    <dbReference type="NCBI Taxonomy" id="673318"/>
    <lineage>
        <taxon>Bacteria</taxon>
        <taxon>Bacillati</taxon>
        <taxon>Bacillota</taxon>
        <taxon>Bacilli</taxon>
        <taxon>Bacillales</taxon>
        <taxon>Bacillaceae</taxon>
        <taxon>Peribacillus</taxon>
    </lineage>
</organism>
<feature type="transmembrane region" description="Helical" evidence="6">
    <location>
        <begin position="156"/>
        <end position="178"/>
    </location>
</feature>
<gene>
    <name evidence="8" type="ORF">JOC77_003984</name>
</gene>
<dbReference type="RefSeq" id="WP_204547240.1">
    <property type="nucleotide sequence ID" value="NZ_JAFBFI010000026.1"/>
</dbReference>
<evidence type="ECO:0000256" key="6">
    <source>
        <dbReference type="SAM" id="Phobius"/>
    </source>
</evidence>
<name>A0ABS2QMW5_9BACI</name>
<evidence type="ECO:0000256" key="1">
    <source>
        <dbReference type="ARBA" id="ARBA00004651"/>
    </source>
</evidence>
<keyword evidence="5 6" id="KW-0472">Membrane</keyword>
<reference evidence="8 9" key="1">
    <citation type="submission" date="2021-01" db="EMBL/GenBank/DDBJ databases">
        <title>Genomic Encyclopedia of Type Strains, Phase IV (KMG-IV): sequencing the most valuable type-strain genomes for metagenomic binning, comparative biology and taxonomic classification.</title>
        <authorList>
            <person name="Goeker M."/>
        </authorList>
    </citation>
    <scope>NUCLEOTIDE SEQUENCE [LARGE SCALE GENOMIC DNA]</scope>
    <source>
        <strain evidence="8 9">DSM 105482</strain>
    </source>
</reference>
<dbReference type="InterPro" id="IPR051461">
    <property type="entry name" value="UPF0750_membrane"/>
</dbReference>
<evidence type="ECO:0000259" key="7">
    <source>
        <dbReference type="Pfam" id="PF10035"/>
    </source>
</evidence>
<dbReference type="Proteomes" id="UP000823486">
    <property type="component" value="Unassembled WGS sequence"/>
</dbReference>
<feature type="domain" description="DUF2179" evidence="7">
    <location>
        <begin position="231"/>
        <end position="285"/>
    </location>
</feature>
<dbReference type="InterPro" id="IPR019264">
    <property type="entry name" value="DUF2179"/>
</dbReference>
<dbReference type="PANTHER" id="PTHR33545:SF3">
    <property type="entry name" value="UPF0750 MEMBRANE PROTEIN YQFU"/>
    <property type="match status" value="1"/>
</dbReference>
<keyword evidence="4 6" id="KW-1133">Transmembrane helix</keyword>
<accession>A0ABS2QMW5</accession>
<feature type="transmembrane region" description="Helical" evidence="6">
    <location>
        <begin position="20"/>
        <end position="42"/>
    </location>
</feature>
<evidence type="ECO:0000256" key="4">
    <source>
        <dbReference type="ARBA" id="ARBA00022989"/>
    </source>
</evidence>
<comment type="subcellular location">
    <subcellularLocation>
        <location evidence="1">Cell membrane</location>
        <topology evidence="1">Multi-pass membrane protein</topology>
    </subcellularLocation>
</comment>
<evidence type="ECO:0000313" key="9">
    <source>
        <dbReference type="Proteomes" id="UP000823486"/>
    </source>
</evidence>
<dbReference type="CDD" id="cd16380">
    <property type="entry name" value="YitT_C"/>
    <property type="match status" value="1"/>
</dbReference>
<evidence type="ECO:0000256" key="3">
    <source>
        <dbReference type="ARBA" id="ARBA00022692"/>
    </source>
</evidence>
<evidence type="ECO:0000313" key="8">
    <source>
        <dbReference type="EMBL" id="MBM7694521.1"/>
    </source>
</evidence>
<dbReference type="InterPro" id="IPR003740">
    <property type="entry name" value="YitT"/>
</dbReference>
<comment type="caution">
    <text evidence="8">The sequence shown here is derived from an EMBL/GenBank/DDBJ whole genome shotgun (WGS) entry which is preliminary data.</text>
</comment>
<keyword evidence="9" id="KW-1185">Reference proteome</keyword>
<keyword evidence="3 6" id="KW-0812">Transmembrane</keyword>
<proteinExistence type="predicted"/>
<dbReference type="PANTHER" id="PTHR33545">
    <property type="entry name" value="UPF0750 MEMBRANE PROTEIN YITT-RELATED"/>
    <property type="match status" value="1"/>
</dbReference>
<dbReference type="Gene3D" id="3.30.70.120">
    <property type="match status" value="1"/>
</dbReference>
<evidence type="ECO:0000256" key="2">
    <source>
        <dbReference type="ARBA" id="ARBA00022475"/>
    </source>
</evidence>
<protein>
    <submittedName>
        <fullName evidence="8">Uncharacterized membrane-anchored protein YitT (DUF2179 family)</fullName>
    </submittedName>
</protein>
<feature type="transmembrane region" description="Helical" evidence="6">
    <location>
        <begin position="117"/>
        <end position="136"/>
    </location>
</feature>
<feature type="transmembrane region" description="Helical" evidence="6">
    <location>
        <begin position="62"/>
        <end position="82"/>
    </location>
</feature>